<accession>A0A1Y2A769</accession>
<dbReference type="STRING" id="1231657.A0A1Y2A769"/>
<gene>
    <name evidence="2" type="ORF">BCR34DRAFT_582976</name>
</gene>
<dbReference type="InterPro" id="IPR010730">
    <property type="entry name" value="HET"/>
</dbReference>
<organism evidence="2 3">
    <name type="scientific">Clohesyomyces aquaticus</name>
    <dbReference type="NCBI Taxonomy" id="1231657"/>
    <lineage>
        <taxon>Eukaryota</taxon>
        <taxon>Fungi</taxon>
        <taxon>Dikarya</taxon>
        <taxon>Ascomycota</taxon>
        <taxon>Pezizomycotina</taxon>
        <taxon>Dothideomycetes</taxon>
        <taxon>Pleosporomycetidae</taxon>
        <taxon>Pleosporales</taxon>
        <taxon>Lindgomycetaceae</taxon>
        <taxon>Clohesyomyces</taxon>
    </lineage>
</organism>
<evidence type="ECO:0000313" key="3">
    <source>
        <dbReference type="Proteomes" id="UP000193144"/>
    </source>
</evidence>
<dbReference type="PANTHER" id="PTHR24148">
    <property type="entry name" value="ANKYRIN REPEAT DOMAIN-CONTAINING PROTEIN 39 HOMOLOG-RELATED"/>
    <property type="match status" value="1"/>
</dbReference>
<dbReference type="OrthoDB" id="5386682at2759"/>
<dbReference type="InterPro" id="IPR052895">
    <property type="entry name" value="HetReg/Transcr_Mod"/>
</dbReference>
<dbReference type="AlphaFoldDB" id="A0A1Y2A769"/>
<keyword evidence="3" id="KW-1185">Reference proteome</keyword>
<evidence type="ECO:0000313" key="2">
    <source>
        <dbReference type="EMBL" id="ORY18343.1"/>
    </source>
</evidence>
<protein>
    <submittedName>
        <fullName evidence="2">Heterokaryon incompatibility protein-domain-containing protein</fullName>
    </submittedName>
</protein>
<dbReference type="PANTHER" id="PTHR24148:SF73">
    <property type="entry name" value="HET DOMAIN PROTEIN (AFU_ORTHOLOGUE AFUA_8G01020)"/>
    <property type="match status" value="1"/>
</dbReference>
<sequence length="644" mass="74485">MDDPYLDAHLDLKSRGFRLLQVQPSEEGEPIRCTLQSYTLQDHPPYTALSYMWGENFRYDDIEINGAKMLARENLWCFLDKMRRQGCDKLLWIDAVCINQGKVHEVNHQVRMMRDIYSGAESVLIWLGEPDETSDLAMRTLAKRKPFTKGDIRKIWNAAQGWSVLKLCERQYWRRMWIIQEVILAKEAVIHCGSKEIEWCKFWQTFQDLQTISEHGRAIHNPSVQAILDSPAVDIVKMRASWEEGHIPLSVLLQTCGHHESTDIRDKVYALLGIANDGFDVEIDYQKSAKEILLDVFSHEGKSTVTFSDPEMESMIVRGNELPVYDCIFKFLKCSFSSKYKEDWKGHCRDHFGSDVEPPRSVTIQSGYAPNKRFDDGWTALDYILDHAVNNDGTLSIELNQDFYCMVHLWQKRLIDDLDLEELTVGLSGHHTLAMPPLTRTRRGNADATHWNGPVEICGVCLKELKRPILPSMDGFRRNSWDQSDDDCAKLQTEIADFLRKHRRSSEKAYDIWTSFHFWSPQQRTLRPELDRVRKSHGLDSSTIQELRLHCTSNMMEHEVNSPRSHLALRPRRLQGGWCTPANCSRFLGVDANAIQEQQRAQADKEWYATMPFSRQYQSNFYNGLKNPKLDIGPHDGLQPGDFS</sequence>
<evidence type="ECO:0000259" key="1">
    <source>
        <dbReference type="Pfam" id="PF06985"/>
    </source>
</evidence>
<dbReference type="Pfam" id="PF06985">
    <property type="entry name" value="HET"/>
    <property type="match status" value="1"/>
</dbReference>
<dbReference type="EMBL" id="MCFA01000007">
    <property type="protein sequence ID" value="ORY18343.1"/>
    <property type="molecule type" value="Genomic_DNA"/>
</dbReference>
<comment type="caution">
    <text evidence="2">The sequence shown here is derived from an EMBL/GenBank/DDBJ whole genome shotgun (WGS) entry which is preliminary data.</text>
</comment>
<proteinExistence type="predicted"/>
<reference evidence="2 3" key="1">
    <citation type="submission" date="2016-07" db="EMBL/GenBank/DDBJ databases">
        <title>Pervasive Adenine N6-methylation of Active Genes in Fungi.</title>
        <authorList>
            <consortium name="DOE Joint Genome Institute"/>
            <person name="Mondo S.J."/>
            <person name="Dannebaum R.O."/>
            <person name="Kuo R.C."/>
            <person name="Labutti K."/>
            <person name="Haridas S."/>
            <person name="Kuo A."/>
            <person name="Salamov A."/>
            <person name="Ahrendt S.R."/>
            <person name="Lipzen A."/>
            <person name="Sullivan W."/>
            <person name="Andreopoulos W.B."/>
            <person name="Clum A."/>
            <person name="Lindquist E."/>
            <person name="Daum C."/>
            <person name="Ramamoorthy G.K."/>
            <person name="Gryganskyi A."/>
            <person name="Culley D."/>
            <person name="Magnuson J.K."/>
            <person name="James T.Y."/>
            <person name="O'Malley M.A."/>
            <person name="Stajich J.E."/>
            <person name="Spatafora J.W."/>
            <person name="Visel A."/>
            <person name="Grigoriev I.V."/>
        </authorList>
    </citation>
    <scope>NUCLEOTIDE SEQUENCE [LARGE SCALE GENOMIC DNA]</scope>
    <source>
        <strain evidence="2 3">CBS 115471</strain>
    </source>
</reference>
<dbReference type="Proteomes" id="UP000193144">
    <property type="component" value="Unassembled WGS sequence"/>
</dbReference>
<feature type="domain" description="Heterokaryon incompatibility" evidence="1">
    <location>
        <begin position="46"/>
        <end position="181"/>
    </location>
</feature>
<name>A0A1Y2A769_9PLEO</name>